<evidence type="ECO:0000313" key="13">
    <source>
        <dbReference type="EMBL" id="KFX21609.1"/>
    </source>
</evidence>
<comment type="similarity">
    <text evidence="2 10">Belongs to the GSP M family.</text>
</comment>
<sequence>MNELRQRWQTMSQRERQLMVVCAAVLLLCLVYYAVFQPWQMREELWERTISREQQTVSWMQKQAPSIPQGNQTQGESSQRETSLPILISQSTQRYGLNVVRLQPQGNQASVTLAQSDFNSLLRWLSELERQNGVRVMSLDVNAVEQNPGMVDVTRLMLERADEA</sequence>
<accession>A0A093T8J7</accession>
<evidence type="ECO:0000256" key="9">
    <source>
        <dbReference type="ARBA" id="ARBA00023136"/>
    </source>
</evidence>
<dbReference type="EMBL" id="JQHL01000001">
    <property type="protein sequence ID" value="KFX21609.1"/>
    <property type="molecule type" value="Genomic_DNA"/>
</dbReference>
<reference evidence="14 15" key="1">
    <citation type="submission" date="2014-08" db="EMBL/GenBank/DDBJ databases">
        <title>Genome sequences of NCPPB Pectobacterium isolates.</title>
        <authorList>
            <person name="Glover R.H."/>
            <person name="Sapp M."/>
            <person name="Elphinstone J."/>
        </authorList>
    </citation>
    <scope>NUCLEOTIDE SEQUENCE [LARGE SCALE GENOMIC DNA]</scope>
    <source>
        <strain evidence="13 14">NCPPB 2793</strain>
        <strain evidence="12 15">NCPPB 2795</strain>
    </source>
</reference>
<evidence type="ECO:0000256" key="3">
    <source>
        <dbReference type="ARBA" id="ARBA00022448"/>
    </source>
</evidence>
<dbReference type="GO" id="GO:0005886">
    <property type="term" value="C:plasma membrane"/>
    <property type="evidence" value="ECO:0007669"/>
    <property type="project" value="UniProtKB-SubCell"/>
</dbReference>
<evidence type="ECO:0000313" key="15">
    <source>
        <dbReference type="Proteomes" id="UP000032874"/>
    </source>
</evidence>
<keyword evidence="5 10" id="KW-0997">Cell inner membrane</keyword>
<dbReference type="InterPro" id="IPR007690">
    <property type="entry name" value="T2SS_GspM"/>
</dbReference>
<keyword evidence="9 10" id="KW-0472">Membrane</keyword>
<evidence type="ECO:0000313" key="12">
    <source>
        <dbReference type="EMBL" id="KFX04711.1"/>
    </source>
</evidence>
<dbReference type="Proteomes" id="UP000032869">
    <property type="component" value="Unassembled WGS sequence"/>
</dbReference>
<proteinExistence type="inferred from homology"/>
<evidence type="ECO:0000313" key="14">
    <source>
        <dbReference type="Proteomes" id="UP000032869"/>
    </source>
</evidence>
<keyword evidence="3 10" id="KW-0813">Transport</keyword>
<protein>
    <recommendedName>
        <fullName evidence="10">Type II secretion system protein M</fullName>
        <shortName evidence="10">T2SS protein M</shortName>
    </recommendedName>
    <alternativeName>
        <fullName evidence="10">General secretion pathway protein M</fullName>
    </alternativeName>
</protein>
<dbReference type="OrthoDB" id="6624834at2"/>
<keyword evidence="7 10" id="KW-0653">Protein transport</keyword>
<dbReference type="EMBL" id="JQHM01000004">
    <property type="protein sequence ID" value="KFX04711.1"/>
    <property type="molecule type" value="Genomic_DNA"/>
</dbReference>
<keyword evidence="14" id="KW-1185">Reference proteome</keyword>
<dbReference type="STRING" id="55207.KP22_12515"/>
<dbReference type="GO" id="GO:0015628">
    <property type="term" value="P:protein secretion by the type II secretion system"/>
    <property type="evidence" value="ECO:0007669"/>
    <property type="project" value="InterPro"/>
</dbReference>
<feature type="region of interest" description="Disordered" evidence="11">
    <location>
        <begin position="61"/>
        <end position="82"/>
    </location>
</feature>
<comment type="caution">
    <text evidence="12">The sequence shown here is derived from an EMBL/GenBank/DDBJ whole genome shotgun (WGS) entry which is preliminary data.</text>
</comment>
<comment type="function">
    <text evidence="10">Inner membrane component of the type II secretion system required for the energy-dependent secretion of extracellular factors such as proteases and toxins from the periplasm.</text>
</comment>
<name>A0A093T8J7_9GAMM</name>
<keyword evidence="8" id="KW-1133">Transmembrane helix</keyword>
<evidence type="ECO:0000256" key="2">
    <source>
        <dbReference type="ARBA" id="ARBA00010637"/>
    </source>
</evidence>
<evidence type="ECO:0000256" key="5">
    <source>
        <dbReference type="ARBA" id="ARBA00022519"/>
    </source>
</evidence>
<dbReference type="Gene3D" id="3.30.1360.100">
    <property type="entry name" value="General secretion pathway protein M, EpsM"/>
    <property type="match status" value="1"/>
</dbReference>
<dbReference type="eggNOG" id="COG3149">
    <property type="taxonomic scope" value="Bacteria"/>
</dbReference>
<keyword evidence="6" id="KW-0812">Transmembrane</keyword>
<dbReference type="InterPro" id="IPR023229">
    <property type="entry name" value="T2SS_M_periplasmic_sf"/>
</dbReference>
<gene>
    <name evidence="13" type="ORF">JV35_00140</name>
    <name evidence="12" type="ORF">KP22_12515</name>
</gene>
<dbReference type="AlphaFoldDB" id="A0A093T8J7"/>
<dbReference type="Pfam" id="PF04612">
    <property type="entry name" value="T2SSM"/>
    <property type="match status" value="1"/>
</dbReference>
<dbReference type="SUPFAM" id="SSF103054">
    <property type="entry name" value="General secretion pathway protein M, EpsM"/>
    <property type="match status" value="1"/>
</dbReference>
<evidence type="ECO:0000256" key="10">
    <source>
        <dbReference type="PIRNR" id="PIRNR006291"/>
    </source>
</evidence>
<evidence type="ECO:0000256" key="8">
    <source>
        <dbReference type="ARBA" id="ARBA00022989"/>
    </source>
</evidence>
<comment type="subcellular location">
    <subcellularLocation>
        <location evidence="1">Cell inner membrane</location>
        <topology evidence="1">Single-pass membrane protein</topology>
    </subcellularLocation>
</comment>
<keyword evidence="4 10" id="KW-1003">Cell membrane</keyword>
<evidence type="ECO:0000256" key="4">
    <source>
        <dbReference type="ARBA" id="ARBA00022475"/>
    </source>
</evidence>
<organism evidence="12 15">
    <name type="scientific">Pectobacterium betavasculorum</name>
    <dbReference type="NCBI Taxonomy" id="55207"/>
    <lineage>
        <taxon>Bacteria</taxon>
        <taxon>Pseudomonadati</taxon>
        <taxon>Pseudomonadota</taxon>
        <taxon>Gammaproteobacteria</taxon>
        <taxon>Enterobacterales</taxon>
        <taxon>Pectobacteriaceae</taxon>
        <taxon>Pectobacterium</taxon>
    </lineage>
</organism>
<dbReference type="RefSeq" id="WP_039298251.1">
    <property type="nucleotide sequence ID" value="NZ_JAODTE010000003.1"/>
</dbReference>
<dbReference type="PIRSF" id="PIRSF006291">
    <property type="entry name" value="GspM"/>
    <property type="match status" value="1"/>
</dbReference>
<evidence type="ECO:0000256" key="6">
    <source>
        <dbReference type="ARBA" id="ARBA00022692"/>
    </source>
</evidence>
<dbReference type="GO" id="GO:0015627">
    <property type="term" value="C:type II protein secretion system complex"/>
    <property type="evidence" value="ECO:0007669"/>
    <property type="project" value="InterPro"/>
</dbReference>
<evidence type="ECO:0000256" key="1">
    <source>
        <dbReference type="ARBA" id="ARBA00004377"/>
    </source>
</evidence>
<evidence type="ECO:0000256" key="11">
    <source>
        <dbReference type="SAM" id="MobiDB-lite"/>
    </source>
</evidence>
<dbReference type="Proteomes" id="UP000032874">
    <property type="component" value="Unassembled WGS sequence"/>
</dbReference>
<evidence type="ECO:0000256" key="7">
    <source>
        <dbReference type="ARBA" id="ARBA00022927"/>
    </source>
</evidence>